<reference evidence="1 2" key="1">
    <citation type="submission" date="2021-03" db="EMBL/GenBank/DDBJ databases">
        <title>Sequencing the genomes of 1000 actinobacteria strains.</title>
        <authorList>
            <person name="Klenk H.-P."/>
        </authorList>
    </citation>
    <scope>NUCLEOTIDE SEQUENCE [LARGE SCALE GENOMIC DNA]</scope>
    <source>
        <strain evidence="1 2">DSM 46670</strain>
    </source>
</reference>
<sequence>MARAVRIAVSPSGPAVASRSIARDTVGSDATAPNTPGWLRSTAISAAQSPPSATVTARSVTIFAG</sequence>
<dbReference type="Proteomes" id="UP001519332">
    <property type="component" value="Unassembled WGS sequence"/>
</dbReference>
<organism evidence="1 2">
    <name type="scientific">Kibdelosporangium banguiense</name>
    <dbReference type="NCBI Taxonomy" id="1365924"/>
    <lineage>
        <taxon>Bacteria</taxon>
        <taxon>Bacillati</taxon>
        <taxon>Actinomycetota</taxon>
        <taxon>Actinomycetes</taxon>
        <taxon>Pseudonocardiales</taxon>
        <taxon>Pseudonocardiaceae</taxon>
        <taxon>Kibdelosporangium</taxon>
    </lineage>
</organism>
<proteinExistence type="predicted"/>
<name>A0ABS4T8T9_9PSEU</name>
<protein>
    <submittedName>
        <fullName evidence="1">Uncharacterized protein</fullName>
    </submittedName>
</protein>
<comment type="caution">
    <text evidence="1">The sequence shown here is derived from an EMBL/GenBank/DDBJ whole genome shotgun (WGS) entry which is preliminary data.</text>
</comment>
<gene>
    <name evidence="1" type="ORF">JOF56_000895</name>
</gene>
<evidence type="ECO:0000313" key="2">
    <source>
        <dbReference type="Proteomes" id="UP001519332"/>
    </source>
</evidence>
<accession>A0ABS4T8T9</accession>
<keyword evidence="2" id="KW-1185">Reference proteome</keyword>
<evidence type="ECO:0000313" key="1">
    <source>
        <dbReference type="EMBL" id="MBP2320510.1"/>
    </source>
</evidence>
<dbReference type="EMBL" id="JAGINW010000001">
    <property type="protein sequence ID" value="MBP2320510.1"/>
    <property type="molecule type" value="Genomic_DNA"/>
</dbReference>